<dbReference type="EMBL" id="CAJOAY010004691">
    <property type="protein sequence ID" value="CAF4079756.1"/>
    <property type="molecule type" value="Genomic_DNA"/>
</dbReference>
<protein>
    <submittedName>
        <fullName evidence="1">Uncharacterized protein</fullName>
    </submittedName>
</protein>
<evidence type="ECO:0000313" key="1">
    <source>
        <dbReference type="EMBL" id="CAF4079756.1"/>
    </source>
</evidence>
<dbReference type="AlphaFoldDB" id="A0A819TII9"/>
<proteinExistence type="predicted"/>
<gene>
    <name evidence="1" type="ORF">OKA104_LOCUS34490</name>
</gene>
<organism evidence="1 2">
    <name type="scientific">Adineta steineri</name>
    <dbReference type="NCBI Taxonomy" id="433720"/>
    <lineage>
        <taxon>Eukaryota</taxon>
        <taxon>Metazoa</taxon>
        <taxon>Spiralia</taxon>
        <taxon>Gnathifera</taxon>
        <taxon>Rotifera</taxon>
        <taxon>Eurotatoria</taxon>
        <taxon>Bdelloidea</taxon>
        <taxon>Adinetida</taxon>
        <taxon>Adinetidae</taxon>
        <taxon>Adineta</taxon>
    </lineage>
</organism>
<feature type="non-terminal residue" evidence="1">
    <location>
        <position position="1"/>
    </location>
</feature>
<evidence type="ECO:0000313" key="2">
    <source>
        <dbReference type="Proteomes" id="UP000663881"/>
    </source>
</evidence>
<accession>A0A819TII9</accession>
<sequence>LYLFLDKTSTEYQVVNNVKEHFQVHSAALGCVKREDDSAIQLLNYVRNLSNEIDQNFYRDQR</sequence>
<reference evidence="1" key="1">
    <citation type="submission" date="2021-02" db="EMBL/GenBank/DDBJ databases">
        <authorList>
            <person name="Nowell W R."/>
        </authorList>
    </citation>
    <scope>NUCLEOTIDE SEQUENCE</scope>
</reference>
<name>A0A819TII9_9BILA</name>
<comment type="caution">
    <text evidence="1">The sequence shown here is derived from an EMBL/GenBank/DDBJ whole genome shotgun (WGS) entry which is preliminary data.</text>
</comment>
<dbReference type="Proteomes" id="UP000663881">
    <property type="component" value="Unassembled WGS sequence"/>
</dbReference>